<feature type="compositionally biased region" description="Pro residues" evidence="3">
    <location>
        <begin position="1060"/>
        <end position="1076"/>
    </location>
</feature>
<dbReference type="SMART" id="SM00448">
    <property type="entry name" value="REC"/>
    <property type="match status" value="1"/>
</dbReference>
<dbReference type="EMBL" id="SRPW01002114">
    <property type="protein sequence ID" value="KAG5995719.1"/>
    <property type="molecule type" value="Genomic_DNA"/>
</dbReference>
<dbReference type="GO" id="GO:0000155">
    <property type="term" value="F:phosphorelay sensor kinase activity"/>
    <property type="evidence" value="ECO:0007669"/>
    <property type="project" value="InterPro"/>
</dbReference>
<dbReference type="InterPro" id="IPR036097">
    <property type="entry name" value="HisK_dim/P_sf"/>
</dbReference>
<evidence type="ECO:0000259" key="5">
    <source>
        <dbReference type="PROSITE" id="PS50110"/>
    </source>
</evidence>
<keyword evidence="7" id="KW-1185">Reference proteome</keyword>
<dbReference type="PROSITE" id="PS50110">
    <property type="entry name" value="RESPONSE_REGULATORY"/>
    <property type="match status" value="1"/>
</dbReference>
<keyword evidence="1 2" id="KW-0597">Phosphoprotein</keyword>
<dbReference type="PANTHER" id="PTHR43719:SF30">
    <property type="entry name" value="TWO-COMPONENT SYSTEM RESPONSE REGULATOR"/>
    <property type="match status" value="1"/>
</dbReference>
<dbReference type="InterPro" id="IPR036890">
    <property type="entry name" value="HATPase_C_sf"/>
</dbReference>
<dbReference type="Proteomes" id="UP000748025">
    <property type="component" value="Unassembled WGS sequence"/>
</dbReference>
<feature type="domain" description="Histidine kinase" evidence="4">
    <location>
        <begin position="762"/>
        <end position="1036"/>
    </location>
</feature>
<dbReference type="Gene3D" id="1.10.287.130">
    <property type="match status" value="1"/>
</dbReference>
<dbReference type="Pfam" id="PF26131">
    <property type="entry name" value="PAS-like"/>
    <property type="match status" value="1"/>
</dbReference>
<dbReference type="InterPro" id="IPR005467">
    <property type="entry name" value="His_kinase_dom"/>
</dbReference>
<dbReference type="InterPro" id="IPR004358">
    <property type="entry name" value="Sig_transdc_His_kin-like_C"/>
</dbReference>
<gene>
    <name evidence="6" type="ORF">E4U43_002979</name>
</gene>
<evidence type="ECO:0000256" key="3">
    <source>
        <dbReference type="SAM" id="MobiDB-lite"/>
    </source>
</evidence>
<evidence type="ECO:0000313" key="7">
    <source>
        <dbReference type="Proteomes" id="UP000748025"/>
    </source>
</evidence>
<dbReference type="SUPFAM" id="SSF47384">
    <property type="entry name" value="Homodimeric domain of signal transducing histidine kinase"/>
    <property type="match status" value="1"/>
</dbReference>
<dbReference type="Pfam" id="PF13188">
    <property type="entry name" value="PAS_8"/>
    <property type="match status" value="1"/>
</dbReference>
<dbReference type="InterPro" id="IPR058846">
    <property type="entry name" value="PAS-like"/>
</dbReference>
<dbReference type="InterPro" id="IPR003661">
    <property type="entry name" value="HisK_dim/P_dom"/>
</dbReference>
<dbReference type="Pfam" id="PF02518">
    <property type="entry name" value="HATPase_c"/>
    <property type="match status" value="1"/>
</dbReference>
<dbReference type="SUPFAM" id="SSF52172">
    <property type="entry name" value="CheY-like"/>
    <property type="match status" value="1"/>
</dbReference>
<dbReference type="InterPro" id="IPR035965">
    <property type="entry name" value="PAS-like_dom_sf"/>
</dbReference>
<evidence type="ECO:0000313" key="6">
    <source>
        <dbReference type="EMBL" id="KAG5995719.1"/>
    </source>
</evidence>
<dbReference type="InterPro" id="IPR001789">
    <property type="entry name" value="Sig_transdc_resp-reg_receiver"/>
</dbReference>
<dbReference type="Gene3D" id="3.30.565.10">
    <property type="entry name" value="Histidine kinase-like ATPase, C-terminal domain"/>
    <property type="match status" value="1"/>
</dbReference>
<dbReference type="SUPFAM" id="SSF55874">
    <property type="entry name" value="ATPase domain of HSP90 chaperone/DNA topoisomerase II/histidine kinase"/>
    <property type="match status" value="1"/>
</dbReference>
<dbReference type="Gene3D" id="3.40.50.2300">
    <property type="match status" value="1"/>
</dbReference>
<dbReference type="Pfam" id="PF00072">
    <property type="entry name" value="Response_reg"/>
    <property type="match status" value="1"/>
</dbReference>
<name>A0A9P7N5F4_9HYPO</name>
<dbReference type="InterPro" id="IPR003594">
    <property type="entry name" value="HATPase_dom"/>
</dbReference>
<organism evidence="6 7">
    <name type="scientific">Claviceps pusilla</name>
    <dbReference type="NCBI Taxonomy" id="123648"/>
    <lineage>
        <taxon>Eukaryota</taxon>
        <taxon>Fungi</taxon>
        <taxon>Dikarya</taxon>
        <taxon>Ascomycota</taxon>
        <taxon>Pezizomycotina</taxon>
        <taxon>Sordariomycetes</taxon>
        <taxon>Hypocreomycetidae</taxon>
        <taxon>Hypocreales</taxon>
        <taxon>Clavicipitaceae</taxon>
        <taxon>Claviceps</taxon>
    </lineage>
</organism>
<dbReference type="CDD" id="cd00082">
    <property type="entry name" value="HisKA"/>
    <property type="match status" value="1"/>
</dbReference>
<dbReference type="OrthoDB" id="303614at2759"/>
<sequence>MSTMEATATCLALSADKLMLSPEHPEEQEAVPDRLREIKLLDFLRLDRRPTFVIDLARHADSFDSFDGPDSQAASGHLQIVYCNPSLRSTPDIYHRVFVDSNPSPASDVGFQRFKNWALGCGDISTEQDQPLLQYAGRSWSHITLQEGFRIISANAVVAAQEHIVRDNVPNVPSHRQEQRLLCDSNVLFPLNDRPTAASIQPIEVAQQDTNQFAKGRIYCDWTSVPIENEMDDHKVFTRSIDWASTPLGPIDEWSWDLRSASDMTMRTPYPAAMYWGPEFITMYNKPYVELAGKKHPKLTGQPYQEGWAEIWDEIKPVVLRAWNEGASTMKHDDRLFISRNGFLEETFFSWSMVPLLGSKNQVMGLFNAAFENTQQIVNERRLHTLREVGEHTASAKSFREFWSMTLKGLEYNEPDVPFCLIYSVGEDNEGSDSVSFHSGSVNFSHNLTLEGSLGVLKGHPAAPASLDWRSQEGFAPYMRQSTAAGGVPILLSAEDDTLPHALVQGLNWRGFGDPCRHLVVFPINPIAAWYEATYPRGFVVLGVNPRRPYDEDYKLFVHLMMRQLATSLASVVLFEEEVRRSAKAARLAAIDREHLSLQLQMRTQEAVESEYRFSRLAEFAPVGIFIADFDGCFSYCNDMWWQISRQHRLEDFGTSTKHAWIHNVMDDDRAKLQAAWDKMLVEKSTMSIEFRFKCSQRIGDDNVDTWVLMSAYPDSHQDENKESIFGCITDISIQKRAEQVQSDRRKEAVELKRQQENFIDITSHEMRNPLSAILQCVDQITSSVLGFSEYSAQDSIKRLHMDCLDAANTISLCASHQKRIVDDILTLSKLDSRLISVTPVDVQPLVVVEQVVKMFQPEVRAHDIKLRVKVDSSYHESNIDWVTLDPSRLQQVLINFITNSIKFTQNQKKRNITVTMKAFTELSKLLQEDTGYLERSEFSQSLLQQRHDPLEQTEDAPILLQFTIQDSGSGINDEDLKLLFRRFQQATPRTHVQYGGSGLGLFISRTLVEMQGGQIGVLSQENQGSSFYFYVRCGRAVRPTPEAEGDGELRSPSLNGKMPSPPPSPSSPSSPPSPLSPRRSSTILPDPCTLSKMERTTYPQYTVLIVEDNLINQRVLNRQLTNQGNKTYTANHGQEALDLLAKSRFWRGGAPDGFDISVILMDLEMPVMDGLTCTRKIRQLEREGVIMQHIPIIAVTAYARPEQVKKAQDAGTDEVMPKPFRMTDLIPKIKDIVDRYGQNGHLLDSTSSKGSTG</sequence>
<dbReference type="SMART" id="SM00388">
    <property type="entry name" value="HisKA"/>
    <property type="match status" value="1"/>
</dbReference>
<dbReference type="InterPro" id="IPR050956">
    <property type="entry name" value="2C_system_His_kinase"/>
</dbReference>
<dbReference type="Gene3D" id="3.30.450.20">
    <property type="entry name" value="PAS domain"/>
    <property type="match status" value="2"/>
</dbReference>
<protein>
    <recommendedName>
        <fullName evidence="8">Sensory transduction histidine kinase</fullName>
    </recommendedName>
</protein>
<evidence type="ECO:0000256" key="1">
    <source>
        <dbReference type="ARBA" id="ARBA00022553"/>
    </source>
</evidence>
<evidence type="ECO:0008006" key="8">
    <source>
        <dbReference type="Google" id="ProtNLM"/>
    </source>
</evidence>
<dbReference type="SMART" id="SM00387">
    <property type="entry name" value="HATPase_c"/>
    <property type="match status" value="1"/>
</dbReference>
<evidence type="ECO:0000256" key="2">
    <source>
        <dbReference type="PROSITE-ProRule" id="PRU00169"/>
    </source>
</evidence>
<dbReference type="Pfam" id="PF00512">
    <property type="entry name" value="HisKA"/>
    <property type="match status" value="1"/>
</dbReference>
<dbReference type="InterPro" id="IPR011006">
    <property type="entry name" value="CheY-like_superfamily"/>
</dbReference>
<feature type="region of interest" description="Disordered" evidence="3">
    <location>
        <begin position="1041"/>
        <end position="1090"/>
    </location>
</feature>
<proteinExistence type="predicted"/>
<feature type="domain" description="Response regulatory" evidence="5">
    <location>
        <begin position="1103"/>
        <end position="1234"/>
    </location>
</feature>
<dbReference type="CDD" id="cd17546">
    <property type="entry name" value="REC_hyHK_CKI1_RcsC-like"/>
    <property type="match status" value="1"/>
</dbReference>
<dbReference type="InterPro" id="IPR000014">
    <property type="entry name" value="PAS"/>
</dbReference>
<dbReference type="SUPFAM" id="SSF55785">
    <property type="entry name" value="PYP-like sensor domain (PAS domain)"/>
    <property type="match status" value="1"/>
</dbReference>
<evidence type="ECO:0000259" key="4">
    <source>
        <dbReference type="PROSITE" id="PS50109"/>
    </source>
</evidence>
<dbReference type="PRINTS" id="PR00344">
    <property type="entry name" value="BCTRLSENSOR"/>
</dbReference>
<feature type="modified residue" description="4-aspartylphosphate" evidence="2">
    <location>
        <position position="1163"/>
    </location>
</feature>
<reference evidence="6" key="1">
    <citation type="journal article" date="2020" name="bioRxiv">
        <title>Whole genome comparisons of ergot fungi reveals the divergence and evolution of species within the genus Claviceps are the result of varying mechanisms driving genome evolution and host range expansion.</title>
        <authorList>
            <person name="Wyka S.A."/>
            <person name="Mondo S.J."/>
            <person name="Liu M."/>
            <person name="Dettman J."/>
            <person name="Nalam V."/>
            <person name="Broders K.D."/>
        </authorList>
    </citation>
    <scope>NUCLEOTIDE SEQUENCE</scope>
    <source>
        <strain evidence="6">CCC 602</strain>
    </source>
</reference>
<accession>A0A9P7N5F4</accession>
<comment type="caution">
    <text evidence="6">The sequence shown here is derived from an EMBL/GenBank/DDBJ whole genome shotgun (WGS) entry which is preliminary data.</text>
</comment>
<dbReference type="PROSITE" id="PS50109">
    <property type="entry name" value="HIS_KIN"/>
    <property type="match status" value="1"/>
</dbReference>
<dbReference type="CDD" id="cd00130">
    <property type="entry name" value="PAS"/>
    <property type="match status" value="1"/>
</dbReference>
<dbReference type="AlphaFoldDB" id="A0A9P7N5F4"/>
<dbReference type="PANTHER" id="PTHR43719">
    <property type="entry name" value="TWO-COMPONENT HISTIDINE KINASE"/>
    <property type="match status" value="1"/>
</dbReference>